<feature type="non-terminal residue" evidence="2">
    <location>
        <position position="41"/>
    </location>
</feature>
<name>A0A087TII9_STEMI</name>
<proteinExistence type="predicted"/>
<evidence type="ECO:0000313" key="3">
    <source>
        <dbReference type="Proteomes" id="UP000054359"/>
    </source>
</evidence>
<feature type="region of interest" description="Disordered" evidence="1">
    <location>
        <begin position="22"/>
        <end position="41"/>
    </location>
</feature>
<evidence type="ECO:0000313" key="2">
    <source>
        <dbReference type="EMBL" id="KFM64928.1"/>
    </source>
</evidence>
<feature type="compositionally biased region" description="Basic and acidic residues" evidence="1">
    <location>
        <begin position="25"/>
        <end position="41"/>
    </location>
</feature>
<evidence type="ECO:0000256" key="1">
    <source>
        <dbReference type="SAM" id="MobiDB-lite"/>
    </source>
</evidence>
<accession>A0A087TII9</accession>
<keyword evidence="3" id="KW-1185">Reference proteome</keyword>
<reference evidence="2 3" key="1">
    <citation type="submission" date="2013-11" db="EMBL/GenBank/DDBJ databases">
        <title>Genome sequencing of Stegodyphus mimosarum.</title>
        <authorList>
            <person name="Bechsgaard J."/>
        </authorList>
    </citation>
    <scope>NUCLEOTIDE SEQUENCE [LARGE SCALE GENOMIC DNA]</scope>
</reference>
<sequence length="41" mass="4875">MKIFQIFNNSFKMWIPDDDPGYQDDCSKEQGSEKIKFRSNS</sequence>
<dbReference type="Proteomes" id="UP000054359">
    <property type="component" value="Unassembled WGS sequence"/>
</dbReference>
<organism evidence="2 3">
    <name type="scientific">Stegodyphus mimosarum</name>
    <name type="common">African social velvet spider</name>
    <dbReference type="NCBI Taxonomy" id="407821"/>
    <lineage>
        <taxon>Eukaryota</taxon>
        <taxon>Metazoa</taxon>
        <taxon>Ecdysozoa</taxon>
        <taxon>Arthropoda</taxon>
        <taxon>Chelicerata</taxon>
        <taxon>Arachnida</taxon>
        <taxon>Araneae</taxon>
        <taxon>Araneomorphae</taxon>
        <taxon>Entelegynae</taxon>
        <taxon>Eresoidea</taxon>
        <taxon>Eresidae</taxon>
        <taxon>Stegodyphus</taxon>
    </lineage>
</organism>
<dbReference type="EMBL" id="KK115359">
    <property type="protein sequence ID" value="KFM64928.1"/>
    <property type="molecule type" value="Genomic_DNA"/>
</dbReference>
<protein>
    <submittedName>
        <fullName evidence="2">Uncharacterized protein</fullName>
    </submittedName>
</protein>
<gene>
    <name evidence="2" type="ORF">X975_12856</name>
</gene>
<dbReference type="AlphaFoldDB" id="A0A087TII9"/>